<gene>
    <name evidence="3" type="ORF">LGH74_03850</name>
</gene>
<dbReference type="GO" id="GO:0016301">
    <property type="term" value="F:kinase activity"/>
    <property type="evidence" value="ECO:0007669"/>
    <property type="project" value="UniProtKB-KW"/>
</dbReference>
<keyword evidence="1" id="KW-0472">Membrane</keyword>
<feature type="transmembrane region" description="Helical" evidence="1">
    <location>
        <begin position="44"/>
        <end position="63"/>
    </location>
</feature>
<dbReference type="PANTHER" id="PTHR34220:SF7">
    <property type="entry name" value="SENSOR HISTIDINE KINASE YPDA"/>
    <property type="match status" value="1"/>
</dbReference>
<dbReference type="EMBL" id="JAJADR010000001">
    <property type="protein sequence ID" value="MCB2407096.1"/>
    <property type="molecule type" value="Genomic_DNA"/>
</dbReference>
<keyword evidence="1" id="KW-0812">Transmembrane</keyword>
<sequence length="334" mass="38052">MNSLVERPSRSDIAVLLAYWLVAVPIILQTYVTQFGWPGSVRGILFTMVLDTLTVGLLVFGLLPRLLARPRWWKVLAVLVLFPLLSGSVYYGGYTAVFGLEANWSWQTVFFGAAQHAMSYGFLGIVLSGKRYFDMQKRLLQTSQAQTEMELRLLKAQIDPHFLFNNLNILHGLIQQDKEAASHYLSCFAALYRYLIRHKDDDFVTLAQELQFAHEYIYLLQQRFGDAYCFEQELLTTLPPDMLFVVPGTVQILLENAIKHNRGDEDDPLVVRLRVDNETLAVSNRILPKLTPPESTRTGLQNLRERYKILAGRPVVVRQDAEFCVTVPVVSSAR</sequence>
<dbReference type="Gene3D" id="3.30.565.10">
    <property type="entry name" value="Histidine kinase-like ATPase, C-terminal domain"/>
    <property type="match status" value="1"/>
</dbReference>
<keyword evidence="4" id="KW-1185">Reference proteome</keyword>
<dbReference type="PANTHER" id="PTHR34220">
    <property type="entry name" value="SENSOR HISTIDINE KINASE YPDA"/>
    <property type="match status" value="1"/>
</dbReference>
<dbReference type="InterPro" id="IPR050640">
    <property type="entry name" value="Bact_2-comp_sensor_kinase"/>
</dbReference>
<evidence type="ECO:0000256" key="1">
    <source>
        <dbReference type="SAM" id="Phobius"/>
    </source>
</evidence>
<keyword evidence="3" id="KW-0808">Transferase</keyword>
<feature type="domain" description="Signal transduction histidine kinase internal region" evidence="2">
    <location>
        <begin position="149"/>
        <end position="227"/>
    </location>
</feature>
<dbReference type="InterPro" id="IPR036890">
    <property type="entry name" value="HATPase_C_sf"/>
</dbReference>
<proteinExistence type="predicted"/>
<protein>
    <submittedName>
        <fullName evidence="3">Sensor histidine kinase</fullName>
    </submittedName>
</protein>
<keyword evidence="3" id="KW-0418">Kinase</keyword>
<comment type="caution">
    <text evidence="3">The sequence shown here is derived from an EMBL/GenBank/DDBJ whole genome shotgun (WGS) entry which is preliminary data.</text>
</comment>
<feature type="transmembrane region" description="Helical" evidence="1">
    <location>
        <begin position="75"/>
        <end position="92"/>
    </location>
</feature>
<feature type="transmembrane region" description="Helical" evidence="1">
    <location>
        <begin position="12"/>
        <end position="32"/>
    </location>
</feature>
<dbReference type="Proteomes" id="UP001165296">
    <property type="component" value="Unassembled WGS sequence"/>
</dbReference>
<evidence type="ECO:0000313" key="3">
    <source>
        <dbReference type="EMBL" id="MCB2407096.1"/>
    </source>
</evidence>
<reference evidence="3" key="1">
    <citation type="submission" date="2021-10" db="EMBL/GenBank/DDBJ databases">
        <authorList>
            <person name="Dean J.D."/>
            <person name="Kim M.K."/>
            <person name="Newey C.N."/>
            <person name="Stoker T.S."/>
            <person name="Thompson D.W."/>
            <person name="Grose J.H."/>
        </authorList>
    </citation>
    <scope>NUCLEOTIDE SEQUENCE</scope>
    <source>
        <strain evidence="3">BT178</strain>
    </source>
</reference>
<feature type="transmembrane region" description="Helical" evidence="1">
    <location>
        <begin position="104"/>
        <end position="128"/>
    </location>
</feature>
<keyword evidence="1" id="KW-1133">Transmembrane helix</keyword>
<dbReference type="RefSeq" id="WP_226172199.1">
    <property type="nucleotide sequence ID" value="NZ_JAJADR010000001.1"/>
</dbReference>
<organism evidence="3 4">
    <name type="scientific">Hymenobacter lucidus</name>
    <dbReference type="NCBI Taxonomy" id="2880930"/>
    <lineage>
        <taxon>Bacteria</taxon>
        <taxon>Pseudomonadati</taxon>
        <taxon>Bacteroidota</taxon>
        <taxon>Cytophagia</taxon>
        <taxon>Cytophagales</taxon>
        <taxon>Hymenobacteraceae</taxon>
        <taxon>Hymenobacter</taxon>
    </lineage>
</organism>
<evidence type="ECO:0000313" key="4">
    <source>
        <dbReference type="Proteomes" id="UP001165296"/>
    </source>
</evidence>
<dbReference type="InterPro" id="IPR010559">
    <property type="entry name" value="Sig_transdc_His_kin_internal"/>
</dbReference>
<accession>A0ABS8AMT4</accession>
<dbReference type="Pfam" id="PF06580">
    <property type="entry name" value="His_kinase"/>
    <property type="match status" value="1"/>
</dbReference>
<evidence type="ECO:0000259" key="2">
    <source>
        <dbReference type="Pfam" id="PF06580"/>
    </source>
</evidence>
<name>A0ABS8AMT4_9BACT</name>